<feature type="binding site" evidence="7">
    <location>
        <position position="26"/>
    </location>
    <ligand>
        <name>3-phosphoshikimate</name>
        <dbReference type="ChEBI" id="CHEBI:145989"/>
    </ligand>
</feature>
<dbReference type="Pfam" id="PF00275">
    <property type="entry name" value="EPSP_synthase"/>
    <property type="match status" value="1"/>
</dbReference>
<comment type="subunit">
    <text evidence="7">Monomer.</text>
</comment>
<name>A0A498GYK1_9EURY</name>
<feature type="binding site" evidence="7">
    <location>
        <position position="407"/>
    </location>
    <ligand>
        <name>phosphoenolpyruvate</name>
        <dbReference type="ChEBI" id="CHEBI:58702"/>
    </ligand>
</feature>
<dbReference type="PIRSF" id="PIRSF000505">
    <property type="entry name" value="EPSPS"/>
    <property type="match status" value="1"/>
</dbReference>
<feature type="binding site" evidence="7">
    <location>
        <position position="166"/>
    </location>
    <ligand>
        <name>3-phosphoshikimate</name>
        <dbReference type="ChEBI" id="CHEBI:145989"/>
    </ligand>
</feature>
<dbReference type="EC" id="2.5.1.19" evidence="7"/>
<feature type="binding site" evidence="7">
    <location>
        <position position="382"/>
    </location>
    <ligand>
        <name>phosphoenolpyruvate</name>
        <dbReference type="ChEBI" id="CHEBI:58702"/>
    </ligand>
</feature>
<feature type="binding site" evidence="7">
    <location>
        <position position="22"/>
    </location>
    <ligand>
        <name>3-phosphoshikimate</name>
        <dbReference type="ChEBI" id="CHEBI:145989"/>
    </ligand>
</feature>
<reference evidence="9 10" key="1">
    <citation type="journal article" date="2015" name="Int. J. Syst. Evol. Microbiol.">
        <title>Methanoculleus taiwanensis sp. nov., a methanogen isolated from deep marine sediment at the deformation front area near Taiwan.</title>
        <authorList>
            <person name="Weng C.Y."/>
            <person name="Chen S.C."/>
            <person name="Lai M.C."/>
            <person name="Wu S.Y."/>
            <person name="Lin S."/>
            <person name="Yang T.F."/>
            <person name="Chen P.C."/>
        </authorList>
    </citation>
    <scope>NUCLEOTIDE SEQUENCE [LARGE SCALE GENOMIC DNA]</scope>
    <source>
        <strain evidence="9 10">CYW4</strain>
    </source>
</reference>
<dbReference type="Gene3D" id="3.65.10.10">
    <property type="entry name" value="Enolpyruvate transferase domain"/>
    <property type="match status" value="2"/>
</dbReference>
<feature type="active site" description="Proton acceptor" evidence="7">
    <location>
        <position position="310"/>
    </location>
</feature>
<comment type="catalytic activity">
    <reaction evidence="6">
        <text>3-phosphoshikimate + phosphoenolpyruvate = 5-O-(1-carboxyvinyl)-3-phosphoshikimate + phosphate</text>
        <dbReference type="Rhea" id="RHEA:21256"/>
        <dbReference type="ChEBI" id="CHEBI:43474"/>
        <dbReference type="ChEBI" id="CHEBI:57701"/>
        <dbReference type="ChEBI" id="CHEBI:58702"/>
        <dbReference type="ChEBI" id="CHEBI:145989"/>
        <dbReference type="EC" id="2.5.1.19"/>
    </reaction>
    <physiologicalReaction direction="left-to-right" evidence="6">
        <dbReference type="Rhea" id="RHEA:21257"/>
    </physiologicalReaction>
</comment>
<dbReference type="InterPro" id="IPR001986">
    <property type="entry name" value="Enolpyruvate_Tfrase_dom"/>
</dbReference>
<evidence type="ECO:0000313" key="10">
    <source>
        <dbReference type="Proteomes" id="UP000290932"/>
    </source>
</evidence>
<feature type="binding site" evidence="7">
    <location>
        <position position="93"/>
    </location>
    <ligand>
        <name>phosphoenolpyruvate</name>
        <dbReference type="ChEBI" id="CHEBI:58702"/>
    </ligand>
</feature>
<dbReference type="InterPro" id="IPR036968">
    <property type="entry name" value="Enolpyruvate_Tfrase_sf"/>
</dbReference>
<feature type="binding site" evidence="7">
    <location>
        <position position="337"/>
    </location>
    <ligand>
        <name>3-phosphoshikimate</name>
        <dbReference type="ChEBI" id="CHEBI:145989"/>
    </ligand>
</feature>
<comment type="function">
    <text evidence="7">Catalyzes the transfer of the enolpyruvyl moiety of phosphoenolpyruvate (PEP) to the 5-hydroxyl of shikimate-3-phosphate (S3P) to produce enolpyruvyl shikimate-3-phosphate and inorganic phosphate.</text>
</comment>
<dbReference type="NCBIfam" id="TIGR01356">
    <property type="entry name" value="aroA"/>
    <property type="match status" value="1"/>
</dbReference>
<keyword evidence="3 7" id="KW-0028">Amino-acid biosynthesis</keyword>
<dbReference type="EMBL" id="LHQS01000003">
    <property type="protein sequence ID" value="RXE55247.1"/>
    <property type="molecule type" value="Genomic_DNA"/>
</dbReference>
<organism evidence="9 10">
    <name type="scientific">Methanoculleus taiwanensis</name>
    <dbReference type="NCBI Taxonomy" id="1550565"/>
    <lineage>
        <taxon>Archaea</taxon>
        <taxon>Methanobacteriati</taxon>
        <taxon>Methanobacteriota</taxon>
        <taxon>Stenosarchaea group</taxon>
        <taxon>Methanomicrobia</taxon>
        <taxon>Methanomicrobiales</taxon>
        <taxon>Methanomicrobiaceae</taxon>
        <taxon>Methanoculleus</taxon>
    </lineage>
</organism>
<gene>
    <name evidence="7" type="primary">aroA</name>
    <name evidence="9" type="ORF">ABH15_10665</name>
</gene>
<dbReference type="InterPro" id="IPR023193">
    <property type="entry name" value="EPSP_synthase_CS"/>
</dbReference>
<dbReference type="RefSeq" id="WP_128694396.1">
    <property type="nucleotide sequence ID" value="NZ_LHQS01000003.1"/>
</dbReference>
<dbReference type="PANTHER" id="PTHR21090">
    <property type="entry name" value="AROM/DEHYDROQUINATE SYNTHASE"/>
    <property type="match status" value="1"/>
</dbReference>
<comment type="subcellular location">
    <subcellularLocation>
        <location evidence="7">Cytoplasm</location>
    </subcellularLocation>
</comment>
<dbReference type="SUPFAM" id="SSF55205">
    <property type="entry name" value="EPT/RTPC-like"/>
    <property type="match status" value="1"/>
</dbReference>
<feature type="binding site" evidence="7">
    <location>
        <position position="194"/>
    </location>
    <ligand>
        <name>3-phosphoshikimate</name>
        <dbReference type="ChEBI" id="CHEBI:145989"/>
    </ligand>
</feature>
<feature type="domain" description="Enolpyruvate transferase" evidence="8">
    <location>
        <begin position="16"/>
        <end position="416"/>
    </location>
</feature>
<sequence>MDVNISRSPVVDVTFSAPPSKSYTHRALIAASLAAGRSRICRPLDAEDTRLTARALRSLGVPVDWGDNEIVIDGTGGALPGGDPVTLDLGNSGTSLRLLSSIALVSPRPVVLTGNRRMLERPLGPLVEALRALGGEVAYLGRSGYPPIRVEGRFSGGTAAVDASMSSQFISSILMAGPSADGDVELKVPEMPASRSYLDVTVDVMEAFGATVGRDGYTRFRVRRGTRYTGREYTVEGDYSSASYFFAVAAICGGTVRVNCLSPASVQGDRRFLDALEAMGCLVAASGDTVTVTREDELFGITIDMSSAPDTVQTLAVVAATAATPTTITGVGHLQYKESDRVRVTAENLQRMGAGVSVGADRITITPAPLHGVTVNPVDDHRTAMSFAVLGLGVGGMTIRDAECVGKSFPGFWDALRGAGLL</sequence>
<keyword evidence="5 7" id="KW-0057">Aromatic amino acid biosynthesis</keyword>
<dbReference type="InterPro" id="IPR006264">
    <property type="entry name" value="EPSP_synthase"/>
</dbReference>
<dbReference type="GO" id="GO:0009423">
    <property type="term" value="P:chorismate biosynthetic process"/>
    <property type="evidence" value="ECO:0007669"/>
    <property type="project" value="UniProtKB-UniRule"/>
</dbReference>
<dbReference type="Proteomes" id="UP000290932">
    <property type="component" value="Unassembled WGS sequence"/>
</dbReference>
<dbReference type="PANTHER" id="PTHR21090:SF5">
    <property type="entry name" value="PENTAFUNCTIONAL AROM POLYPEPTIDE"/>
    <property type="match status" value="1"/>
</dbReference>
<feature type="binding site" evidence="7">
    <location>
        <position position="21"/>
    </location>
    <ligand>
        <name>3-phosphoshikimate</name>
        <dbReference type="ChEBI" id="CHEBI:145989"/>
    </ligand>
</feature>
<dbReference type="PROSITE" id="PS00104">
    <property type="entry name" value="EPSP_SYNTHASE_1"/>
    <property type="match status" value="1"/>
</dbReference>
<protein>
    <recommendedName>
        <fullName evidence="7">3-phosphoshikimate 1-carboxyvinyltransferase</fullName>
        <ecNumber evidence="7">2.5.1.19</ecNumber>
    </recommendedName>
    <alternativeName>
        <fullName evidence="7">5-enolpyruvylshikimate-3-phosphate synthase</fullName>
        <shortName evidence="7">EPSP synthase</shortName>
        <shortName evidence="7">EPSPS</shortName>
    </alternativeName>
</protein>
<evidence type="ECO:0000256" key="4">
    <source>
        <dbReference type="ARBA" id="ARBA00022679"/>
    </source>
</evidence>
<feature type="binding site" evidence="7">
    <location>
        <position position="21"/>
    </location>
    <ligand>
        <name>phosphoenolpyruvate</name>
        <dbReference type="ChEBI" id="CHEBI:58702"/>
    </ligand>
</feature>
<feature type="binding site" evidence="7">
    <location>
        <position position="121"/>
    </location>
    <ligand>
        <name>phosphoenolpyruvate</name>
        <dbReference type="ChEBI" id="CHEBI:58702"/>
    </ligand>
</feature>
<evidence type="ECO:0000256" key="7">
    <source>
        <dbReference type="HAMAP-Rule" id="MF_00210"/>
    </source>
</evidence>
<dbReference type="OrthoDB" id="43788at2157"/>
<comment type="caution">
    <text evidence="7">Lacks conserved residue(s) required for the propagation of feature annotation.</text>
</comment>
<evidence type="ECO:0000256" key="1">
    <source>
        <dbReference type="ARBA" id="ARBA00004811"/>
    </source>
</evidence>
<evidence type="ECO:0000256" key="6">
    <source>
        <dbReference type="ARBA" id="ARBA00044633"/>
    </source>
</evidence>
<feature type="binding site" evidence="7">
    <location>
        <position position="168"/>
    </location>
    <ligand>
        <name>phosphoenolpyruvate</name>
        <dbReference type="ChEBI" id="CHEBI:58702"/>
    </ligand>
</feature>
<feature type="binding site" evidence="7">
    <location>
        <position position="341"/>
    </location>
    <ligand>
        <name>phosphoenolpyruvate</name>
        <dbReference type="ChEBI" id="CHEBI:58702"/>
    </ligand>
</feature>
<keyword evidence="4 7" id="KW-0808">Transferase</keyword>
<evidence type="ECO:0000259" key="8">
    <source>
        <dbReference type="Pfam" id="PF00275"/>
    </source>
</evidence>
<keyword evidence="10" id="KW-1185">Reference proteome</keyword>
<proteinExistence type="inferred from homology"/>
<evidence type="ECO:0000256" key="2">
    <source>
        <dbReference type="ARBA" id="ARBA00009948"/>
    </source>
</evidence>
<evidence type="ECO:0000256" key="3">
    <source>
        <dbReference type="ARBA" id="ARBA00022605"/>
    </source>
</evidence>
<feature type="binding site" evidence="7">
    <location>
        <position position="310"/>
    </location>
    <ligand>
        <name>3-phosphoshikimate</name>
        <dbReference type="ChEBI" id="CHEBI:145989"/>
    </ligand>
</feature>
<dbReference type="CDD" id="cd01556">
    <property type="entry name" value="EPSP_synthase"/>
    <property type="match status" value="1"/>
</dbReference>
<dbReference type="HAMAP" id="MF_00210">
    <property type="entry name" value="EPSP_synth"/>
    <property type="match status" value="1"/>
</dbReference>
<dbReference type="GO" id="GO:0003866">
    <property type="term" value="F:3-phosphoshikimate 1-carboxyvinyltransferase activity"/>
    <property type="evidence" value="ECO:0007669"/>
    <property type="project" value="UniProtKB-UniRule"/>
</dbReference>
<dbReference type="GO" id="GO:0005737">
    <property type="term" value="C:cytoplasm"/>
    <property type="evidence" value="ECO:0007669"/>
    <property type="project" value="UniProtKB-SubCell"/>
</dbReference>
<dbReference type="UniPathway" id="UPA00053">
    <property type="reaction ID" value="UER00089"/>
</dbReference>
<evidence type="ECO:0000256" key="5">
    <source>
        <dbReference type="ARBA" id="ARBA00023141"/>
    </source>
</evidence>
<dbReference type="GO" id="GO:0008652">
    <property type="term" value="P:amino acid biosynthetic process"/>
    <property type="evidence" value="ECO:0007669"/>
    <property type="project" value="UniProtKB-KW"/>
</dbReference>
<accession>A0A498GYK1</accession>
<evidence type="ECO:0000313" key="9">
    <source>
        <dbReference type="EMBL" id="RXE55247.1"/>
    </source>
</evidence>
<dbReference type="InterPro" id="IPR013792">
    <property type="entry name" value="RNA3'P_cycl/enolpyr_Trfase_a/b"/>
</dbReference>
<dbReference type="GO" id="GO:0009073">
    <property type="term" value="P:aromatic amino acid family biosynthetic process"/>
    <property type="evidence" value="ECO:0007669"/>
    <property type="project" value="UniProtKB-KW"/>
</dbReference>
<keyword evidence="7" id="KW-0963">Cytoplasm</keyword>
<feature type="binding site" evidence="7">
    <location>
        <position position="167"/>
    </location>
    <ligand>
        <name>3-phosphoshikimate</name>
        <dbReference type="ChEBI" id="CHEBI:145989"/>
    </ligand>
</feature>
<feature type="binding site" evidence="7">
    <location>
        <position position="168"/>
    </location>
    <ligand>
        <name>3-phosphoshikimate</name>
        <dbReference type="ChEBI" id="CHEBI:145989"/>
    </ligand>
</feature>
<comment type="similarity">
    <text evidence="2 7">Belongs to the EPSP synthase family.</text>
</comment>
<comment type="pathway">
    <text evidence="1">Metabolic intermediate biosynthesis; chorismate biosynthesis; chorismate from D-erythrose 4-phosphate and phosphoenolpyruvate: step 6/7.</text>
</comment>
<comment type="caution">
    <text evidence="9">The sequence shown here is derived from an EMBL/GenBank/DDBJ whole genome shotgun (WGS) entry which is preliminary data.</text>
</comment>
<dbReference type="AlphaFoldDB" id="A0A498GYK1"/>